<dbReference type="GO" id="GO:0016887">
    <property type="term" value="F:ATP hydrolysis activity"/>
    <property type="evidence" value="ECO:0007669"/>
    <property type="project" value="InterPro"/>
</dbReference>
<dbReference type="GO" id="GO:0015697">
    <property type="term" value="P:quaternary ammonium group transport"/>
    <property type="evidence" value="ECO:0007669"/>
    <property type="project" value="UniProtKB-ARBA"/>
</dbReference>
<keyword evidence="2" id="KW-0547">Nucleotide-binding</keyword>
<sequence length="352" mass="38108">MRPHLELIDVSKRYGATAAVQGVSLSVAEGEFISLLGPSGSGKTTTLMMIAGFESVSGGHIRLGGTTVEELPPHERNIGMMFQNYALFPHMTVAQNIGFPLKVRHRPKSEIKAAVDRYLEMVGLSAHAHKRPAQLSGGQQQRVALARALVFEPRLLLLDEPLSALDKNLREQMQQELRRIHRQVGVTTIYVTHDQGEAMMLSDRIAVFNHGRIEQVGRPDEVYERPATRFTASFIGDSNIIAGRRGEAADILLTADGNALRCGSPLADAQAALLVRPEKLHVGDAPEGANRLSLKIGGVVNIGVAAMVTGSAAGQEICLRAPVSLLPSLREGETLPVWWHAADGWPLPSPQE</sequence>
<dbReference type="InterPro" id="IPR003593">
    <property type="entry name" value="AAA+_ATPase"/>
</dbReference>
<dbReference type="SUPFAM" id="SSF50331">
    <property type="entry name" value="MOP-like"/>
    <property type="match status" value="1"/>
</dbReference>
<dbReference type="Pfam" id="PF00005">
    <property type="entry name" value="ABC_tran"/>
    <property type="match status" value="1"/>
</dbReference>
<dbReference type="InterPro" id="IPR050093">
    <property type="entry name" value="ABC_SmlMolc_Importer"/>
</dbReference>
<dbReference type="OrthoDB" id="9802264at2"/>
<evidence type="ECO:0000256" key="1">
    <source>
        <dbReference type="ARBA" id="ARBA00022448"/>
    </source>
</evidence>
<dbReference type="PROSITE" id="PS50893">
    <property type="entry name" value="ABC_TRANSPORTER_2"/>
    <property type="match status" value="1"/>
</dbReference>
<dbReference type="GO" id="GO:0005524">
    <property type="term" value="F:ATP binding"/>
    <property type="evidence" value="ECO:0007669"/>
    <property type="project" value="UniProtKB-KW"/>
</dbReference>
<proteinExistence type="predicted"/>
<evidence type="ECO:0000256" key="3">
    <source>
        <dbReference type="ARBA" id="ARBA00022840"/>
    </source>
</evidence>
<dbReference type="FunFam" id="3.40.50.300:FF:000425">
    <property type="entry name" value="Probable ABC transporter, ATP-binding subunit"/>
    <property type="match status" value="1"/>
</dbReference>
<dbReference type="SMART" id="SM00382">
    <property type="entry name" value="AAA"/>
    <property type="match status" value="1"/>
</dbReference>
<accession>A0A437MLY7</accession>
<evidence type="ECO:0000256" key="2">
    <source>
        <dbReference type="ARBA" id="ARBA00022741"/>
    </source>
</evidence>
<dbReference type="InterPro" id="IPR013611">
    <property type="entry name" value="Transp-assoc_OB_typ2"/>
</dbReference>
<dbReference type="InterPro" id="IPR003439">
    <property type="entry name" value="ABC_transporter-like_ATP-bd"/>
</dbReference>
<dbReference type="Gene3D" id="2.40.50.100">
    <property type="match status" value="1"/>
</dbReference>
<keyword evidence="3 5" id="KW-0067">ATP-binding</keyword>
<dbReference type="GO" id="GO:0022857">
    <property type="term" value="F:transmembrane transporter activity"/>
    <property type="evidence" value="ECO:0007669"/>
    <property type="project" value="InterPro"/>
</dbReference>
<dbReference type="InterPro" id="IPR008995">
    <property type="entry name" value="Mo/tungstate-bd_C_term_dom"/>
</dbReference>
<dbReference type="PROSITE" id="PS00211">
    <property type="entry name" value="ABC_TRANSPORTER_1"/>
    <property type="match status" value="1"/>
</dbReference>
<dbReference type="InterPro" id="IPR027417">
    <property type="entry name" value="P-loop_NTPase"/>
</dbReference>
<feature type="domain" description="ABC transporter" evidence="4">
    <location>
        <begin position="5"/>
        <end position="235"/>
    </location>
</feature>
<dbReference type="AlphaFoldDB" id="A0A437MLY7"/>
<comment type="caution">
    <text evidence="5">The sequence shown here is derived from an EMBL/GenBank/DDBJ whole genome shotgun (WGS) entry which is preliminary data.</text>
</comment>
<dbReference type="PANTHER" id="PTHR42781:SF4">
    <property type="entry name" value="SPERMIDINE_PUTRESCINE IMPORT ATP-BINDING PROTEIN POTA"/>
    <property type="match status" value="1"/>
</dbReference>
<dbReference type="Gene3D" id="3.40.50.300">
    <property type="entry name" value="P-loop containing nucleotide triphosphate hydrolases"/>
    <property type="match status" value="1"/>
</dbReference>
<evidence type="ECO:0000313" key="5">
    <source>
        <dbReference type="EMBL" id="RVT98651.1"/>
    </source>
</evidence>
<evidence type="ECO:0000259" key="4">
    <source>
        <dbReference type="PROSITE" id="PS50893"/>
    </source>
</evidence>
<keyword evidence="6" id="KW-1185">Reference proteome</keyword>
<dbReference type="InterPro" id="IPR017871">
    <property type="entry name" value="ABC_transporter-like_CS"/>
</dbReference>
<evidence type="ECO:0000313" key="6">
    <source>
        <dbReference type="Proteomes" id="UP000282957"/>
    </source>
</evidence>
<protein>
    <submittedName>
        <fullName evidence="5">ABC transporter ATP-binding protein</fullName>
    </submittedName>
</protein>
<reference evidence="5 6" key="1">
    <citation type="submission" date="2019-01" db="EMBL/GenBank/DDBJ databases">
        <authorList>
            <person name="Chen W.-M."/>
        </authorList>
    </citation>
    <scope>NUCLEOTIDE SEQUENCE [LARGE SCALE GENOMIC DNA]</scope>
    <source>
        <strain evidence="5 6">CCP-6</strain>
    </source>
</reference>
<dbReference type="Proteomes" id="UP000282957">
    <property type="component" value="Unassembled WGS sequence"/>
</dbReference>
<dbReference type="Pfam" id="PF08402">
    <property type="entry name" value="TOBE_2"/>
    <property type="match status" value="1"/>
</dbReference>
<organism evidence="5 6">
    <name type="scientific">Rhodovarius crocodyli</name>
    <dbReference type="NCBI Taxonomy" id="1979269"/>
    <lineage>
        <taxon>Bacteria</taxon>
        <taxon>Pseudomonadati</taxon>
        <taxon>Pseudomonadota</taxon>
        <taxon>Alphaproteobacteria</taxon>
        <taxon>Acetobacterales</taxon>
        <taxon>Roseomonadaceae</taxon>
        <taxon>Rhodovarius</taxon>
    </lineage>
</organism>
<dbReference type="GO" id="GO:0043190">
    <property type="term" value="C:ATP-binding cassette (ABC) transporter complex"/>
    <property type="evidence" value="ECO:0007669"/>
    <property type="project" value="InterPro"/>
</dbReference>
<dbReference type="SUPFAM" id="SSF52540">
    <property type="entry name" value="P-loop containing nucleoside triphosphate hydrolases"/>
    <property type="match status" value="1"/>
</dbReference>
<dbReference type="EMBL" id="SACL01000001">
    <property type="protein sequence ID" value="RVT98651.1"/>
    <property type="molecule type" value="Genomic_DNA"/>
</dbReference>
<gene>
    <name evidence="5" type="ORF">EOD42_00610</name>
</gene>
<dbReference type="PANTHER" id="PTHR42781">
    <property type="entry name" value="SPERMIDINE/PUTRESCINE IMPORT ATP-BINDING PROTEIN POTA"/>
    <property type="match status" value="1"/>
</dbReference>
<keyword evidence="1" id="KW-0813">Transport</keyword>
<name>A0A437MLY7_9PROT</name>